<dbReference type="PANTHER" id="PTHR31099">
    <property type="entry name" value="OS06G0165300 PROTEIN"/>
    <property type="match status" value="1"/>
</dbReference>
<feature type="compositionally biased region" description="Gly residues" evidence="1">
    <location>
        <begin position="374"/>
        <end position="385"/>
    </location>
</feature>
<feature type="region of interest" description="Disordered" evidence="1">
    <location>
        <begin position="365"/>
        <end position="405"/>
    </location>
</feature>
<sequence>MSAKGEKIVGKSPVFIGQTGGAFFSSARPKGSIEGALLVQSEARSKLIAARPEARSELIVARPGVLGLRVYRRGFEVSGVTSQYFWSKGVSIDFRQRSFKVFFRFHLTFLVAKKDMHTYISQLKGSELETLISTYGILLDLRPCLPDPNFRMINLPVRDTTIGIYSRIFDSSGVRIPFSSFLLAVIKHFKVHISQLVPMGLSKVVTFEVLCRSLNIEPTLTLFRVFQTLSKQVDWFFFDKRRDPAPVCMEDTKSRYPNSRITYEVPTDFNQDHIDRIKAHIVRLRDIPEGVLVRSGVSKVWRNPMCDLMLRHSDNTVMSIYNFLCMPSLNEEETVIIRPDRKVVTKADNAAKRKAFIGSEVSTNATKKTKVGKKGSGAGSGGQATRGGAEQVDDGTLNDDDQGDDTKFVVKDIESFNDVSQDKEVEPHAELSRGARRTTRASSHASHGTKEDASHHAQGATPALDTQPQDVDDDGNGSDDIVDHYYEARLGNTIGDVLERDLLPLAPGPYYIPYLYDEGSSNESHPYTKDDWEEIHGVNLGMPKKSFTRILRNVKHLSKWHAQQTQTIKQQNANLRKQSEFTIRANEEVCRLKTQLGVLESRCQAADKKLSSWDKKHMKYKAKRDAIAVEKAKVEEELVKTKFLKSGKFNQASACVLAMAISVGEKFDSAVAAFSATTFPFLDKVSQSSQSSLQDIARPKPDKVVLLRKTSFGHTSTPEHLKKKKFVGTGAPSYSLERNYYVRKGKVSVYRPSAAKSISKGCLA</sequence>
<dbReference type="PANTHER" id="PTHR31099:SF28">
    <property type="entry name" value="F5J5.12"/>
    <property type="match status" value="1"/>
</dbReference>
<dbReference type="EMBL" id="BQNB010014228">
    <property type="protein sequence ID" value="GJT25639.1"/>
    <property type="molecule type" value="Genomic_DNA"/>
</dbReference>
<keyword evidence="4" id="KW-1185">Reference proteome</keyword>
<reference evidence="3" key="1">
    <citation type="journal article" date="2022" name="Int. J. Mol. Sci.">
        <title>Draft Genome of Tanacetum Coccineum: Genomic Comparison of Closely Related Tanacetum-Family Plants.</title>
        <authorList>
            <person name="Yamashiro T."/>
            <person name="Shiraishi A."/>
            <person name="Nakayama K."/>
            <person name="Satake H."/>
        </authorList>
    </citation>
    <scope>NUCLEOTIDE SEQUENCE</scope>
</reference>
<name>A0ABQ5CG62_9ASTR</name>
<evidence type="ECO:0000313" key="4">
    <source>
        <dbReference type="Proteomes" id="UP001151760"/>
    </source>
</evidence>
<organism evidence="3 4">
    <name type="scientific">Tanacetum coccineum</name>
    <dbReference type="NCBI Taxonomy" id="301880"/>
    <lineage>
        <taxon>Eukaryota</taxon>
        <taxon>Viridiplantae</taxon>
        <taxon>Streptophyta</taxon>
        <taxon>Embryophyta</taxon>
        <taxon>Tracheophyta</taxon>
        <taxon>Spermatophyta</taxon>
        <taxon>Magnoliopsida</taxon>
        <taxon>eudicotyledons</taxon>
        <taxon>Gunneridae</taxon>
        <taxon>Pentapetalae</taxon>
        <taxon>asterids</taxon>
        <taxon>campanulids</taxon>
        <taxon>Asterales</taxon>
        <taxon>Asteraceae</taxon>
        <taxon>Asteroideae</taxon>
        <taxon>Anthemideae</taxon>
        <taxon>Anthemidinae</taxon>
        <taxon>Tanacetum</taxon>
    </lineage>
</organism>
<evidence type="ECO:0000313" key="3">
    <source>
        <dbReference type="EMBL" id="GJT25639.1"/>
    </source>
</evidence>
<reference evidence="3" key="2">
    <citation type="submission" date="2022-01" db="EMBL/GenBank/DDBJ databases">
        <authorList>
            <person name="Yamashiro T."/>
            <person name="Shiraishi A."/>
            <person name="Satake H."/>
            <person name="Nakayama K."/>
        </authorList>
    </citation>
    <scope>NUCLEOTIDE SEQUENCE</scope>
</reference>
<accession>A0ABQ5CG62</accession>
<feature type="compositionally biased region" description="Basic and acidic residues" evidence="1">
    <location>
        <begin position="418"/>
        <end position="433"/>
    </location>
</feature>
<dbReference type="Proteomes" id="UP001151760">
    <property type="component" value="Unassembled WGS sequence"/>
</dbReference>
<evidence type="ECO:0000256" key="1">
    <source>
        <dbReference type="SAM" id="MobiDB-lite"/>
    </source>
</evidence>
<dbReference type="InterPro" id="IPR007321">
    <property type="entry name" value="Transposase_28"/>
</dbReference>
<protein>
    <recommendedName>
        <fullName evidence="2">Transposase (putative) gypsy type domain-containing protein</fullName>
    </recommendedName>
</protein>
<evidence type="ECO:0000259" key="2">
    <source>
        <dbReference type="Pfam" id="PF04195"/>
    </source>
</evidence>
<feature type="domain" description="Transposase (putative) gypsy type" evidence="2">
    <location>
        <begin position="171"/>
        <end position="227"/>
    </location>
</feature>
<feature type="region of interest" description="Disordered" evidence="1">
    <location>
        <begin position="418"/>
        <end position="480"/>
    </location>
</feature>
<gene>
    <name evidence="3" type="ORF">Tco_0895576</name>
</gene>
<comment type="caution">
    <text evidence="3">The sequence shown here is derived from an EMBL/GenBank/DDBJ whole genome shotgun (WGS) entry which is preliminary data.</text>
</comment>
<dbReference type="Pfam" id="PF04195">
    <property type="entry name" value="Transposase_28"/>
    <property type="match status" value="1"/>
</dbReference>
<feature type="compositionally biased region" description="Acidic residues" evidence="1">
    <location>
        <begin position="391"/>
        <end position="403"/>
    </location>
</feature>
<proteinExistence type="predicted"/>